<proteinExistence type="predicted"/>
<feature type="compositionally biased region" description="Polar residues" evidence="1">
    <location>
        <begin position="316"/>
        <end position="339"/>
    </location>
</feature>
<organism evidence="2 3">
    <name type="scientific">Armillaria tabescens</name>
    <name type="common">Ringless honey mushroom</name>
    <name type="synonym">Agaricus tabescens</name>
    <dbReference type="NCBI Taxonomy" id="1929756"/>
    <lineage>
        <taxon>Eukaryota</taxon>
        <taxon>Fungi</taxon>
        <taxon>Dikarya</taxon>
        <taxon>Basidiomycota</taxon>
        <taxon>Agaricomycotina</taxon>
        <taxon>Agaricomycetes</taxon>
        <taxon>Agaricomycetidae</taxon>
        <taxon>Agaricales</taxon>
        <taxon>Marasmiineae</taxon>
        <taxon>Physalacriaceae</taxon>
        <taxon>Desarmillaria</taxon>
    </lineage>
</organism>
<feature type="compositionally biased region" description="Low complexity" evidence="1">
    <location>
        <begin position="383"/>
        <end position="398"/>
    </location>
</feature>
<dbReference type="EMBL" id="JAUEPS010000044">
    <property type="protein sequence ID" value="KAK0447390.1"/>
    <property type="molecule type" value="Genomic_DNA"/>
</dbReference>
<dbReference type="RefSeq" id="XP_060326111.1">
    <property type="nucleotide sequence ID" value="XM_060470009.1"/>
</dbReference>
<feature type="region of interest" description="Disordered" evidence="1">
    <location>
        <begin position="200"/>
        <end position="254"/>
    </location>
</feature>
<keyword evidence="3" id="KW-1185">Reference proteome</keyword>
<feature type="region of interest" description="Disordered" evidence="1">
    <location>
        <begin position="283"/>
        <end position="398"/>
    </location>
</feature>
<feature type="compositionally biased region" description="Acidic residues" evidence="1">
    <location>
        <begin position="200"/>
        <end position="211"/>
    </location>
</feature>
<evidence type="ECO:0000313" key="2">
    <source>
        <dbReference type="EMBL" id="KAK0447390.1"/>
    </source>
</evidence>
<name>A0AA39JT32_ARMTA</name>
<reference evidence="2" key="1">
    <citation type="submission" date="2023-06" db="EMBL/GenBank/DDBJ databases">
        <authorList>
            <consortium name="Lawrence Berkeley National Laboratory"/>
            <person name="Ahrendt S."/>
            <person name="Sahu N."/>
            <person name="Indic B."/>
            <person name="Wong-Bajracharya J."/>
            <person name="Merenyi Z."/>
            <person name="Ke H.-M."/>
            <person name="Monk M."/>
            <person name="Kocsube S."/>
            <person name="Drula E."/>
            <person name="Lipzen A."/>
            <person name="Balint B."/>
            <person name="Henrissat B."/>
            <person name="Andreopoulos B."/>
            <person name="Martin F.M."/>
            <person name="Harder C.B."/>
            <person name="Rigling D."/>
            <person name="Ford K.L."/>
            <person name="Foster G.D."/>
            <person name="Pangilinan J."/>
            <person name="Papanicolaou A."/>
            <person name="Barry K."/>
            <person name="LaButti K."/>
            <person name="Viragh M."/>
            <person name="Koriabine M."/>
            <person name="Yan M."/>
            <person name="Riley R."/>
            <person name="Champramary S."/>
            <person name="Plett K.L."/>
            <person name="Tsai I.J."/>
            <person name="Slot J."/>
            <person name="Sipos G."/>
            <person name="Plett J."/>
            <person name="Nagy L.G."/>
            <person name="Grigoriev I.V."/>
        </authorList>
    </citation>
    <scope>NUCLEOTIDE SEQUENCE</scope>
    <source>
        <strain evidence="2">CCBAS 213</strain>
    </source>
</reference>
<dbReference type="Proteomes" id="UP001175211">
    <property type="component" value="Unassembled WGS sequence"/>
</dbReference>
<evidence type="ECO:0000256" key="1">
    <source>
        <dbReference type="SAM" id="MobiDB-lite"/>
    </source>
</evidence>
<comment type="caution">
    <text evidence="2">The sequence shown here is derived from an EMBL/GenBank/DDBJ whole genome shotgun (WGS) entry which is preliminary data.</text>
</comment>
<protein>
    <submittedName>
        <fullName evidence="2">Uncharacterized protein</fullName>
    </submittedName>
</protein>
<dbReference type="AlphaFoldDB" id="A0AA39JT32"/>
<accession>A0AA39JT32</accession>
<evidence type="ECO:0000313" key="3">
    <source>
        <dbReference type="Proteomes" id="UP001175211"/>
    </source>
</evidence>
<dbReference type="GeneID" id="85353557"/>
<gene>
    <name evidence="2" type="ORF">EV420DRAFT_1483759</name>
</gene>
<sequence length="536" mass="58070">MSIHDQATISMSEFAELTDDAIISDYVAAHDIPSTVALPRSALGSYDLPAIMQWLFPAESNPVPLALLANHAWVAQPDGTWKLERHFAAEEFLATPDDEINGSVIPTLNHYPPDGLPVSSSVDLLDGARKLEDGRLEVHDALRALQVSIKDATLLYTKARLALDEERAKTTSLMALVTSICGQAFADKIVRTVEVMDTGDFEEEEDGGESSDDQRNSNFTQKKLQPSPRRAGVNKALFGDPDWASKMKGASDALREDTHTVLMPPPKTTNHAGQSGAFLISRSIATSPRKRSRSSEGEDASTSPKRIKTGVEEGSRVQTQLAKSSSAAVFRGQKTTLESKSIEERSPVDLDNSGSSDEQALNPVPPQQVSGSSDPEIEDSDSDSASATSSSDSDSPLISWSSVVGAISNGIFAAMAWYTNPPVTPLAEESISARRPILLRTATPPSTIYRPRQPSVSPPGQLRRTKSFFTYRSKKTGRMLRSFGTGKPGNPHVVESDDLLDMDSFYEKAPPLYANQMLGEEDGAKMRVMSTFSIVI</sequence>